<dbReference type="AlphaFoldDB" id="A0A6A7A2H2"/>
<dbReference type="EMBL" id="MU006224">
    <property type="protein sequence ID" value="KAF2827512.1"/>
    <property type="molecule type" value="Genomic_DNA"/>
</dbReference>
<feature type="domain" description="RING zinc finger-like" evidence="2">
    <location>
        <begin position="380"/>
        <end position="427"/>
    </location>
</feature>
<dbReference type="OrthoDB" id="5405791at2759"/>
<feature type="compositionally biased region" description="Low complexity" evidence="1">
    <location>
        <begin position="198"/>
        <end position="211"/>
    </location>
</feature>
<accession>A0A6A7A2H2</accession>
<feature type="compositionally biased region" description="Pro residues" evidence="1">
    <location>
        <begin position="77"/>
        <end position="86"/>
    </location>
</feature>
<evidence type="ECO:0000313" key="4">
    <source>
        <dbReference type="Proteomes" id="UP000799424"/>
    </source>
</evidence>
<feature type="region of interest" description="Disordered" evidence="1">
    <location>
        <begin position="283"/>
        <end position="313"/>
    </location>
</feature>
<dbReference type="InterPro" id="IPR056929">
    <property type="entry name" value="Znf_RING-like"/>
</dbReference>
<organism evidence="3 4">
    <name type="scientific">Ophiobolus disseminans</name>
    <dbReference type="NCBI Taxonomy" id="1469910"/>
    <lineage>
        <taxon>Eukaryota</taxon>
        <taxon>Fungi</taxon>
        <taxon>Dikarya</taxon>
        <taxon>Ascomycota</taxon>
        <taxon>Pezizomycotina</taxon>
        <taxon>Dothideomycetes</taxon>
        <taxon>Pleosporomycetidae</taxon>
        <taxon>Pleosporales</taxon>
        <taxon>Pleosporineae</taxon>
        <taxon>Phaeosphaeriaceae</taxon>
        <taxon>Ophiobolus</taxon>
    </lineage>
</organism>
<evidence type="ECO:0000256" key="1">
    <source>
        <dbReference type="SAM" id="MobiDB-lite"/>
    </source>
</evidence>
<dbReference type="Proteomes" id="UP000799424">
    <property type="component" value="Unassembled WGS sequence"/>
</dbReference>
<feature type="region of interest" description="Disordered" evidence="1">
    <location>
        <begin position="152"/>
        <end position="262"/>
    </location>
</feature>
<feature type="region of interest" description="Disordered" evidence="1">
    <location>
        <begin position="72"/>
        <end position="102"/>
    </location>
</feature>
<dbReference type="Pfam" id="PF25080">
    <property type="entry name" value="zf_RING-like"/>
    <property type="match status" value="1"/>
</dbReference>
<feature type="region of interest" description="Disordered" evidence="1">
    <location>
        <begin position="325"/>
        <end position="345"/>
    </location>
</feature>
<proteinExistence type="predicted"/>
<keyword evidence="4" id="KW-1185">Reference proteome</keyword>
<evidence type="ECO:0000259" key="2">
    <source>
        <dbReference type="Pfam" id="PF25080"/>
    </source>
</evidence>
<feature type="compositionally biased region" description="Polar residues" evidence="1">
    <location>
        <begin position="298"/>
        <end position="310"/>
    </location>
</feature>
<name>A0A6A7A2H2_9PLEO</name>
<evidence type="ECO:0000313" key="3">
    <source>
        <dbReference type="EMBL" id="KAF2827512.1"/>
    </source>
</evidence>
<sequence>MPPRAPLTGSFAVNEENNVVVCPLRNHDGSACRKRCTGEKRYRSMQEHIRRAHAEHYIPKLPATEESFTLMINTPPQERPPPPPAVPSSSAAPPGGFTGLPNSDGDWLTQWQVYGGADFSPFVEADYTSSAPAATAAAALASLHNYRAEFDWDSDPDAASEQDTKGYRPRARFAPTTLEQQFAPEEPYYTSTSIQRELLPSSLAQSPPSRSTTLPPAPRSIKPNRPRKSSVGQNARKGKHERTKSKDNSRRMSYDRKAYSAEPQTAAAYLGKRWEDLIDAAASATEEDSRDLTPVPQSPQHSPHMSNRTSLPPFAASHFQNYTASPLQNTLTPPPPDLGDLQPFPSVESSIESAVSGHGFHIPSQGLSDSSPTFPYPVQIYCAACRKLSVLRDSYACSECICGLCQECVDVLVSEHTRGRAPRCPRCNAIGGKFKPFQLDIR</sequence>
<reference evidence="3" key="1">
    <citation type="journal article" date="2020" name="Stud. Mycol.">
        <title>101 Dothideomycetes genomes: a test case for predicting lifestyles and emergence of pathogens.</title>
        <authorList>
            <person name="Haridas S."/>
            <person name="Albert R."/>
            <person name="Binder M."/>
            <person name="Bloem J."/>
            <person name="Labutti K."/>
            <person name="Salamov A."/>
            <person name="Andreopoulos B."/>
            <person name="Baker S."/>
            <person name="Barry K."/>
            <person name="Bills G."/>
            <person name="Bluhm B."/>
            <person name="Cannon C."/>
            <person name="Castanera R."/>
            <person name="Culley D."/>
            <person name="Daum C."/>
            <person name="Ezra D."/>
            <person name="Gonzalez J."/>
            <person name="Henrissat B."/>
            <person name="Kuo A."/>
            <person name="Liang C."/>
            <person name="Lipzen A."/>
            <person name="Lutzoni F."/>
            <person name="Magnuson J."/>
            <person name="Mondo S."/>
            <person name="Nolan M."/>
            <person name="Ohm R."/>
            <person name="Pangilinan J."/>
            <person name="Park H.-J."/>
            <person name="Ramirez L."/>
            <person name="Alfaro M."/>
            <person name="Sun H."/>
            <person name="Tritt A."/>
            <person name="Yoshinaga Y."/>
            <person name="Zwiers L.-H."/>
            <person name="Turgeon B."/>
            <person name="Goodwin S."/>
            <person name="Spatafora J."/>
            <person name="Crous P."/>
            <person name="Grigoriev I."/>
        </authorList>
    </citation>
    <scope>NUCLEOTIDE SEQUENCE</scope>
    <source>
        <strain evidence="3">CBS 113818</strain>
    </source>
</reference>
<gene>
    <name evidence="3" type="ORF">CC86DRAFT_290307</name>
</gene>
<feature type="compositionally biased region" description="Basic and acidic residues" evidence="1">
    <location>
        <begin position="244"/>
        <end position="259"/>
    </location>
</feature>
<protein>
    <recommendedName>
        <fullName evidence="2">RING zinc finger-like domain-containing protein</fullName>
    </recommendedName>
</protein>